<feature type="chain" id="PRO_5030671936" description="DUF4352 domain-containing protein" evidence="2">
    <location>
        <begin position="19"/>
        <end position="207"/>
    </location>
</feature>
<evidence type="ECO:0000256" key="1">
    <source>
        <dbReference type="SAM" id="MobiDB-lite"/>
    </source>
</evidence>
<organism evidence="3 4">
    <name type="scientific">Actinocatenispora thailandica</name>
    <dbReference type="NCBI Taxonomy" id="227318"/>
    <lineage>
        <taxon>Bacteria</taxon>
        <taxon>Bacillati</taxon>
        <taxon>Actinomycetota</taxon>
        <taxon>Actinomycetes</taxon>
        <taxon>Micromonosporales</taxon>
        <taxon>Micromonosporaceae</taxon>
        <taxon>Actinocatenispora</taxon>
    </lineage>
</organism>
<reference evidence="3 4" key="1">
    <citation type="submission" date="2020-08" db="EMBL/GenBank/DDBJ databases">
        <title>Whole genome shotgun sequence of Actinocatenispora thailandica NBRC 105041.</title>
        <authorList>
            <person name="Komaki H."/>
            <person name="Tamura T."/>
        </authorList>
    </citation>
    <scope>NUCLEOTIDE SEQUENCE [LARGE SCALE GENOMIC DNA]</scope>
    <source>
        <strain evidence="3 4">NBRC 105041</strain>
    </source>
</reference>
<gene>
    <name evidence="3" type="ORF">Athai_18510</name>
</gene>
<dbReference type="RefSeq" id="WP_203961090.1">
    <property type="nucleotide sequence ID" value="NZ_AP023355.1"/>
</dbReference>
<dbReference type="AlphaFoldDB" id="A0A7R7DMI3"/>
<dbReference type="KEGG" id="atl:Athai_18510"/>
<evidence type="ECO:0008006" key="5">
    <source>
        <dbReference type="Google" id="ProtNLM"/>
    </source>
</evidence>
<accession>A0A7R7DMI3</accession>
<feature type="region of interest" description="Disordered" evidence="1">
    <location>
        <begin position="28"/>
        <end position="62"/>
    </location>
</feature>
<dbReference type="Proteomes" id="UP000611640">
    <property type="component" value="Chromosome"/>
</dbReference>
<feature type="region of interest" description="Disordered" evidence="1">
    <location>
        <begin position="185"/>
        <end position="207"/>
    </location>
</feature>
<dbReference type="EMBL" id="AP023355">
    <property type="protein sequence ID" value="BCJ34348.1"/>
    <property type="molecule type" value="Genomic_DNA"/>
</dbReference>
<evidence type="ECO:0000313" key="3">
    <source>
        <dbReference type="EMBL" id="BCJ34348.1"/>
    </source>
</evidence>
<feature type="signal peptide" evidence="2">
    <location>
        <begin position="1"/>
        <end position="18"/>
    </location>
</feature>
<keyword evidence="4" id="KW-1185">Reference proteome</keyword>
<proteinExistence type="predicted"/>
<name>A0A7R7DMI3_9ACTN</name>
<keyword evidence="2" id="KW-0732">Signal</keyword>
<feature type="compositionally biased region" description="Low complexity" evidence="1">
    <location>
        <begin position="36"/>
        <end position="53"/>
    </location>
</feature>
<protein>
    <recommendedName>
        <fullName evidence="5">DUF4352 domain-containing protein</fullName>
    </recommendedName>
</protein>
<sequence>MRRTTASAVASLAVVALAATGCQGAGTDGASGVARSAAPTSAAPSSATPAPSTGGTGAGKPVAVHETITDPVMGDKVLVRQVVRDFPVPASMSAVADREIVLVQVRATAGSKYYAGWQATSLSVVANGEENPETSTDALIAAMKRAGYPPMADDGDLDTGKSGGGWLAFVVDPEDVPRLTLRMKRPAATTSDGGSISAHDFDVPLAR</sequence>
<evidence type="ECO:0000313" key="4">
    <source>
        <dbReference type="Proteomes" id="UP000611640"/>
    </source>
</evidence>
<evidence type="ECO:0000256" key="2">
    <source>
        <dbReference type="SAM" id="SignalP"/>
    </source>
</evidence>
<dbReference type="PROSITE" id="PS51257">
    <property type="entry name" value="PROKAR_LIPOPROTEIN"/>
    <property type="match status" value="1"/>
</dbReference>